<dbReference type="STRING" id="1450535.A0A317W8L3"/>
<dbReference type="InterPro" id="IPR023696">
    <property type="entry name" value="Ureohydrolase_dom_sf"/>
</dbReference>
<keyword evidence="6 11" id="KW-0479">Metal-binding</keyword>
<dbReference type="GO" id="GO:0005829">
    <property type="term" value="C:cytosol"/>
    <property type="evidence" value="ECO:0007669"/>
    <property type="project" value="TreeGrafter"/>
</dbReference>
<dbReference type="RefSeq" id="XP_025465705.1">
    <property type="nucleotide sequence ID" value="XM_025615145.1"/>
</dbReference>
<dbReference type="EMBL" id="MSFK01000020">
    <property type="protein sequence ID" value="PWY81637.1"/>
    <property type="molecule type" value="Genomic_DNA"/>
</dbReference>
<keyword evidence="7 11" id="KW-0378">Hydrolase</keyword>
<dbReference type="GO" id="GO:0005634">
    <property type="term" value="C:nucleus"/>
    <property type="evidence" value="ECO:0007669"/>
    <property type="project" value="TreeGrafter"/>
</dbReference>
<dbReference type="EC" id="3.5.3.1" evidence="3 11"/>
<reference evidence="12 13" key="1">
    <citation type="submission" date="2016-12" db="EMBL/GenBank/DDBJ databases">
        <title>The genomes of Aspergillus section Nigri reveals drivers in fungal speciation.</title>
        <authorList>
            <consortium name="DOE Joint Genome Institute"/>
            <person name="Vesth T.C."/>
            <person name="Nybo J."/>
            <person name="Theobald S."/>
            <person name="Brandl J."/>
            <person name="Frisvad J.C."/>
            <person name="Nielsen K.F."/>
            <person name="Lyhne E.K."/>
            <person name="Kogle M.E."/>
            <person name="Kuo A."/>
            <person name="Riley R."/>
            <person name="Clum A."/>
            <person name="Nolan M."/>
            <person name="Lipzen A."/>
            <person name="Salamov A."/>
            <person name="Henrissat B."/>
            <person name="Wiebenga A."/>
            <person name="De Vries R.P."/>
            <person name="Grigoriev I.V."/>
            <person name="Mortensen U.H."/>
            <person name="Andersen M.R."/>
            <person name="Baker S.E."/>
        </authorList>
    </citation>
    <scope>NUCLEOTIDE SEQUENCE [LARGE SCALE GENOMIC DNA]</scope>
    <source>
        <strain evidence="12 13">CBS 115572</strain>
    </source>
</reference>
<evidence type="ECO:0000256" key="6">
    <source>
        <dbReference type="ARBA" id="ARBA00022723"/>
    </source>
</evidence>
<comment type="caution">
    <text evidence="12">The sequence shown here is derived from an EMBL/GenBank/DDBJ whole genome shotgun (WGS) entry which is preliminary data.</text>
</comment>
<keyword evidence="5 11" id="KW-0056">Arginine metabolism</keyword>
<evidence type="ECO:0000313" key="12">
    <source>
        <dbReference type="EMBL" id="PWY81637.1"/>
    </source>
</evidence>
<gene>
    <name evidence="12" type="ORF">BO94DRAFT_576592</name>
</gene>
<organism evidence="12 13">
    <name type="scientific">Aspergillus sclerotioniger CBS 115572</name>
    <dbReference type="NCBI Taxonomy" id="1450535"/>
    <lineage>
        <taxon>Eukaryota</taxon>
        <taxon>Fungi</taxon>
        <taxon>Dikarya</taxon>
        <taxon>Ascomycota</taxon>
        <taxon>Pezizomycotina</taxon>
        <taxon>Eurotiomycetes</taxon>
        <taxon>Eurotiomycetidae</taxon>
        <taxon>Eurotiales</taxon>
        <taxon>Aspergillaceae</taxon>
        <taxon>Aspergillus</taxon>
        <taxon>Aspergillus subgen. Circumdati</taxon>
    </lineage>
</organism>
<evidence type="ECO:0000256" key="3">
    <source>
        <dbReference type="ARBA" id="ARBA00012168"/>
    </source>
</evidence>
<dbReference type="GO" id="GO:0004053">
    <property type="term" value="F:arginase activity"/>
    <property type="evidence" value="ECO:0007669"/>
    <property type="project" value="UniProtKB-EC"/>
</dbReference>
<evidence type="ECO:0000256" key="11">
    <source>
        <dbReference type="RuleBase" id="RU361159"/>
    </source>
</evidence>
<dbReference type="OrthoDB" id="4489634at2759"/>
<evidence type="ECO:0000256" key="7">
    <source>
        <dbReference type="ARBA" id="ARBA00022801"/>
    </source>
</evidence>
<dbReference type="InterPro" id="IPR006035">
    <property type="entry name" value="Ureohydrolase"/>
</dbReference>
<keyword evidence="13" id="KW-1185">Reference proteome</keyword>
<dbReference type="Pfam" id="PF00491">
    <property type="entry name" value="Arginase"/>
    <property type="match status" value="1"/>
</dbReference>
<dbReference type="FunFam" id="3.40.800.10:FF:000012">
    <property type="entry name" value="Arginase"/>
    <property type="match status" value="1"/>
</dbReference>
<dbReference type="AlphaFoldDB" id="A0A317W8L3"/>
<dbReference type="NCBIfam" id="TIGR01229">
    <property type="entry name" value="rocF_arginase"/>
    <property type="match status" value="1"/>
</dbReference>
<dbReference type="Gene3D" id="3.40.800.10">
    <property type="entry name" value="Ureohydrolase domain"/>
    <property type="match status" value="1"/>
</dbReference>
<comment type="subunit">
    <text evidence="2">Homotrimer.</text>
</comment>
<evidence type="ECO:0000256" key="9">
    <source>
        <dbReference type="ARBA" id="ARBA00047391"/>
    </source>
</evidence>
<accession>A0A317W8L3</accession>
<dbReference type="SUPFAM" id="SSF52768">
    <property type="entry name" value="Arginase/deacetylase"/>
    <property type="match status" value="1"/>
</dbReference>
<evidence type="ECO:0000256" key="2">
    <source>
        <dbReference type="ARBA" id="ARBA00011233"/>
    </source>
</evidence>
<proteinExistence type="inferred from homology"/>
<dbReference type="CDD" id="cd09989">
    <property type="entry name" value="Arginase"/>
    <property type="match status" value="1"/>
</dbReference>
<comment type="cofactor">
    <cofactor evidence="11">
        <name>Mn(2+)</name>
        <dbReference type="ChEBI" id="CHEBI:29035"/>
    </cofactor>
    <text evidence="11">Binds 2 manganese ions per subunit.</text>
</comment>
<evidence type="ECO:0000313" key="13">
    <source>
        <dbReference type="Proteomes" id="UP000246702"/>
    </source>
</evidence>
<dbReference type="PANTHER" id="PTHR43782:SF3">
    <property type="entry name" value="ARGINASE"/>
    <property type="match status" value="1"/>
</dbReference>
<protein>
    <recommendedName>
        <fullName evidence="4 11">Arginase</fullName>
        <ecNumber evidence="3 11">3.5.3.1</ecNumber>
    </recommendedName>
</protein>
<comment type="similarity">
    <text evidence="10 11">Belongs to the arginase family.</text>
</comment>
<name>A0A317W8L3_9EURO</name>
<keyword evidence="8 11" id="KW-0464">Manganese</keyword>
<sequence>MAQRLSTLPKFLTNPRSLRIIGAKSSAGGPRPGPEAAPDSLVRFGLLNNLRDLHYDVDYNECLPKDTSAHAVPQTYPLGLNNAHAISSFTHSLSEQVYNHARQGSMVLTLGGDRSIAIGSITGAAKATRERLNGLEMAVIYVDAHADINTPETSGSGNVHGMPVTFATGVAKRCSTGLFDWIQREHLVNVDRLVYIGLRDVDDEEWRIIRERGIKAFDMRAARENGIQKIMDMTLDYIGDDTPIHVSFDIDSLDPTVAPSTVFPVDGKLSLEEGMEIARRVRETGSLVAMDLVEVNPSVERERLDLTMRSGVSVVESALGNFAQ</sequence>
<dbReference type="InterPro" id="IPR014033">
    <property type="entry name" value="Arginase"/>
</dbReference>
<dbReference type="PRINTS" id="PR00116">
    <property type="entry name" value="ARGINASE"/>
</dbReference>
<dbReference type="GO" id="GO:0030145">
    <property type="term" value="F:manganese ion binding"/>
    <property type="evidence" value="ECO:0007669"/>
    <property type="project" value="TreeGrafter"/>
</dbReference>
<dbReference type="Proteomes" id="UP000246702">
    <property type="component" value="Unassembled WGS sequence"/>
</dbReference>
<dbReference type="GO" id="GO:0006525">
    <property type="term" value="P:arginine metabolic process"/>
    <property type="evidence" value="ECO:0007669"/>
    <property type="project" value="UniProtKB-KW"/>
</dbReference>
<evidence type="ECO:0000256" key="8">
    <source>
        <dbReference type="ARBA" id="ARBA00023211"/>
    </source>
</evidence>
<evidence type="ECO:0000256" key="1">
    <source>
        <dbReference type="ARBA" id="ARBA00005098"/>
    </source>
</evidence>
<dbReference type="PANTHER" id="PTHR43782">
    <property type="entry name" value="ARGINASE"/>
    <property type="match status" value="1"/>
</dbReference>
<evidence type="ECO:0000256" key="10">
    <source>
        <dbReference type="PROSITE-ProRule" id="PRU00742"/>
    </source>
</evidence>
<comment type="pathway">
    <text evidence="1">Nitrogen metabolism; urea cycle; L-ornithine and urea from L-arginine: step 1/1.</text>
</comment>
<comment type="catalytic activity">
    <reaction evidence="9 11">
        <text>L-arginine + H2O = urea + L-ornithine</text>
        <dbReference type="Rhea" id="RHEA:20569"/>
        <dbReference type="ChEBI" id="CHEBI:15377"/>
        <dbReference type="ChEBI" id="CHEBI:16199"/>
        <dbReference type="ChEBI" id="CHEBI:32682"/>
        <dbReference type="ChEBI" id="CHEBI:46911"/>
        <dbReference type="EC" id="3.5.3.1"/>
    </reaction>
</comment>
<evidence type="ECO:0000256" key="4">
    <source>
        <dbReference type="ARBA" id="ARBA00018123"/>
    </source>
</evidence>
<dbReference type="GeneID" id="37117288"/>
<evidence type="ECO:0000256" key="5">
    <source>
        <dbReference type="ARBA" id="ARBA00022503"/>
    </source>
</evidence>
<dbReference type="PROSITE" id="PS51409">
    <property type="entry name" value="ARGINASE_2"/>
    <property type="match status" value="1"/>
</dbReference>